<dbReference type="AlphaFoldDB" id="A0AAD7XSE5"/>
<protein>
    <recommendedName>
        <fullName evidence="5">Ribosomal protein S6</fullName>
    </recommendedName>
</protein>
<evidence type="ECO:0008006" key="5">
    <source>
        <dbReference type="Google" id="ProtNLM"/>
    </source>
</evidence>
<accession>A0AAD7XSE5</accession>
<name>A0AAD7XSE5_9STRA</name>
<dbReference type="Pfam" id="PF01250">
    <property type="entry name" value="Ribosomal_S6"/>
    <property type="match status" value="1"/>
</dbReference>
<dbReference type="GO" id="GO:0005840">
    <property type="term" value="C:ribosome"/>
    <property type="evidence" value="ECO:0007669"/>
    <property type="project" value="InterPro"/>
</dbReference>
<dbReference type="EMBL" id="JAQMWT010000139">
    <property type="protein sequence ID" value="KAJ8609458.1"/>
    <property type="molecule type" value="Genomic_DNA"/>
</dbReference>
<evidence type="ECO:0000313" key="3">
    <source>
        <dbReference type="EMBL" id="KAJ8609458.1"/>
    </source>
</evidence>
<feature type="region of interest" description="Disordered" evidence="2">
    <location>
        <begin position="108"/>
        <end position="138"/>
    </location>
</feature>
<dbReference type="SUPFAM" id="SSF54995">
    <property type="entry name" value="Ribosomal protein S6"/>
    <property type="match status" value="1"/>
</dbReference>
<dbReference type="InterPro" id="IPR035980">
    <property type="entry name" value="Ribosomal_bS6_sf"/>
</dbReference>
<dbReference type="GO" id="GO:0019843">
    <property type="term" value="F:rRNA binding"/>
    <property type="evidence" value="ECO:0007669"/>
    <property type="project" value="InterPro"/>
</dbReference>
<evidence type="ECO:0000256" key="2">
    <source>
        <dbReference type="SAM" id="MobiDB-lite"/>
    </source>
</evidence>
<feature type="compositionally biased region" description="Basic and acidic residues" evidence="2">
    <location>
        <begin position="108"/>
        <end position="119"/>
    </location>
</feature>
<dbReference type="InterPro" id="IPR014717">
    <property type="entry name" value="Transl_elong_EF1B/ribsomal_bS6"/>
</dbReference>
<evidence type="ECO:0000313" key="4">
    <source>
        <dbReference type="Proteomes" id="UP001230188"/>
    </source>
</evidence>
<dbReference type="Proteomes" id="UP001230188">
    <property type="component" value="Unassembled WGS sequence"/>
</dbReference>
<reference evidence="3" key="1">
    <citation type="submission" date="2023-01" db="EMBL/GenBank/DDBJ databases">
        <title>Metagenome sequencing of chrysophaentin producing Chrysophaeum taylorii.</title>
        <authorList>
            <person name="Davison J."/>
            <person name="Bewley C."/>
        </authorList>
    </citation>
    <scope>NUCLEOTIDE SEQUENCE</scope>
    <source>
        <strain evidence="3">NIES-1699</strain>
    </source>
</reference>
<organism evidence="3 4">
    <name type="scientific">Chrysophaeum taylorii</name>
    <dbReference type="NCBI Taxonomy" id="2483200"/>
    <lineage>
        <taxon>Eukaryota</taxon>
        <taxon>Sar</taxon>
        <taxon>Stramenopiles</taxon>
        <taxon>Ochrophyta</taxon>
        <taxon>Pelagophyceae</taxon>
        <taxon>Pelagomonadales</taxon>
        <taxon>Pelagomonadaceae</taxon>
        <taxon>Chrysophaeum</taxon>
    </lineage>
</organism>
<comment type="similarity">
    <text evidence="1">Belongs to the bacterial ribosomal protein bS6 family.</text>
</comment>
<sequence>MPLYHSIVTTTALMQPRDLTNLFRRCAKQINAQGGVFRSCENYGLKAFPHRVRSRHASAGSENRYHYFGRKVAMYYDCSATTLTLVEHSLKMNEGVLRVHTLRPKTKMDKVNSLRKDNPWRAPSDSENAAAAAAEEGI</sequence>
<proteinExistence type="inferred from homology"/>
<dbReference type="Gene3D" id="3.30.70.60">
    <property type="match status" value="1"/>
</dbReference>
<keyword evidence="4" id="KW-1185">Reference proteome</keyword>
<dbReference type="InterPro" id="IPR000529">
    <property type="entry name" value="Ribosomal_bS6"/>
</dbReference>
<evidence type="ECO:0000256" key="1">
    <source>
        <dbReference type="ARBA" id="ARBA00009512"/>
    </source>
</evidence>
<dbReference type="GO" id="GO:0006412">
    <property type="term" value="P:translation"/>
    <property type="evidence" value="ECO:0007669"/>
    <property type="project" value="InterPro"/>
</dbReference>
<gene>
    <name evidence="3" type="ORF">CTAYLR_005428</name>
</gene>
<feature type="compositionally biased region" description="Low complexity" evidence="2">
    <location>
        <begin position="129"/>
        <end position="138"/>
    </location>
</feature>
<dbReference type="GO" id="GO:0003735">
    <property type="term" value="F:structural constituent of ribosome"/>
    <property type="evidence" value="ECO:0007669"/>
    <property type="project" value="InterPro"/>
</dbReference>
<comment type="caution">
    <text evidence="3">The sequence shown here is derived from an EMBL/GenBank/DDBJ whole genome shotgun (WGS) entry which is preliminary data.</text>
</comment>